<accession>A0AA37WKH1</accession>
<feature type="chain" id="PRO_5041467294" description="Outer membrane protein beta-barrel domain-containing protein" evidence="1">
    <location>
        <begin position="21"/>
        <end position="193"/>
    </location>
</feature>
<evidence type="ECO:0000256" key="1">
    <source>
        <dbReference type="SAM" id="SignalP"/>
    </source>
</evidence>
<evidence type="ECO:0000313" key="3">
    <source>
        <dbReference type="Proteomes" id="UP001156601"/>
    </source>
</evidence>
<keyword evidence="3" id="KW-1185">Reference proteome</keyword>
<dbReference type="InterPro" id="IPR011250">
    <property type="entry name" value="OMP/PagP_B-barrel"/>
</dbReference>
<reference evidence="2" key="2">
    <citation type="submission" date="2023-01" db="EMBL/GenBank/DDBJ databases">
        <title>Draft genome sequence of Agaribacter marinus strain NBRC 110023.</title>
        <authorList>
            <person name="Sun Q."/>
            <person name="Mori K."/>
        </authorList>
    </citation>
    <scope>NUCLEOTIDE SEQUENCE</scope>
    <source>
        <strain evidence="2">NBRC 110023</strain>
    </source>
</reference>
<sequence>MKTHFFAVVLFLVSTVIAHADEAFYTVVSVGYSQNELENIELDSASYKFALGYELSSSWYLEAGFQSLGEDNAGKVPDLNGEPNTEYSALFLSFLGKAQGKYGELFYRLGALSIDTTLESMPTSDACNAPLVNTARPLGDLCAFDETILAGQIGLGFDFYIHHSTIFRTEIEWVKGEQGYSAAAIYTGIRLNF</sequence>
<dbReference type="Proteomes" id="UP001156601">
    <property type="component" value="Unassembled WGS sequence"/>
</dbReference>
<evidence type="ECO:0000313" key="2">
    <source>
        <dbReference type="EMBL" id="GLR70955.1"/>
    </source>
</evidence>
<dbReference type="Gene3D" id="2.40.160.20">
    <property type="match status" value="1"/>
</dbReference>
<name>A0AA37WKH1_9ALTE</name>
<dbReference type="RefSeq" id="WP_284217229.1">
    <property type="nucleotide sequence ID" value="NZ_BSOT01000005.1"/>
</dbReference>
<dbReference type="SUPFAM" id="SSF56925">
    <property type="entry name" value="OMPA-like"/>
    <property type="match status" value="1"/>
</dbReference>
<proteinExistence type="predicted"/>
<dbReference type="EMBL" id="BSOT01000005">
    <property type="protein sequence ID" value="GLR70955.1"/>
    <property type="molecule type" value="Genomic_DNA"/>
</dbReference>
<evidence type="ECO:0008006" key="4">
    <source>
        <dbReference type="Google" id="ProtNLM"/>
    </source>
</evidence>
<feature type="signal peptide" evidence="1">
    <location>
        <begin position="1"/>
        <end position="20"/>
    </location>
</feature>
<comment type="caution">
    <text evidence="2">The sequence shown here is derived from an EMBL/GenBank/DDBJ whole genome shotgun (WGS) entry which is preliminary data.</text>
</comment>
<gene>
    <name evidence="2" type="ORF">GCM10007852_18630</name>
</gene>
<keyword evidence="1" id="KW-0732">Signal</keyword>
<reference evidence="2" key="1">
    <citation type="journal article" date="2014" name="Int. J. Syst. Evol. Microbiol.">
        <title>Complete genome sequence of Corynebacterium casei LMG S-19264T (=DSM 44701T), isolated from a smear-ripened cheese.</title>
        <authorList>
            <consortium name="US DOE Joint Genome Institute (JGI-PGF)"/>
            <person name="Walter F."/>
            <person name="Albersmeier A."/>
            <person name="Kalinowski J."/>
            <person name="Ruckert C."/>
        </authorList>
    </citation>
    <scope>NUCLEOTIDE SEQUENCE</scope>
    <source>
        <strain evidence="2">NBRC 110023</strain>
    </source>
</reference>
<protein>
    <recommendedName>
        <fullName evidence="4">Outer membrane protein beta-barrel domain-containing protein</fullName>
    </recommendedName>
</protein>
<organism evidence="2 3">
    <name type="scientific">Agaribacter marinus</name>
    <dbReference type="NCBI Taxonomy" id="1431249"/>
    <lineage>
        <taxon>Bacteria</taxon>
        <taxon>Pseudomonadati</taxon>
        <taxon>Pseudomonadota</taxon>
        <taxon>Gammaproteobacteria</taxon>
        <taxon>Alteromonadales</taxon>
        <taxon>Alteromonadaceae</taxon>
        <taxon>Agaribacter</taxon>
    </lineage>
</organism>
<dbReference type="AlphaFoldDB" id="A0AA37WKH1"/>